<evidence type="ECO:0008006" key="4">
    <source>
        <dbReference type="Google" id="ProtNLM"/>
    </source>
</evidence>
<dbReference type="EMBL" id="CAJVCH010501252">
    <property type="protein sequence ID" value="CAG7821135.1"/>
    <property type="molecule type" value="Genomic_DNA"/>
</dbReference>
<proteinExistence type="predicted"/>
<evidence type="ECO:0000313" key="2">
    <source>
        <dbReference type="EMBL" id="CAG7821135.1"/>
    </source>
</evidence>
<keyword evidence="1" id="KW-0812">Transmembrane</keyword>
<feature type="transmembrane region" description="Helical" evidence="1">
    <location>
        <begin position="722"/>
        <end position="744"/>
    </location>
</feature>
<keyword evidence="1" id="KW-1133">Transmembrane helix</keyword>
<feature type="transmembrane region" description="Helical" evidence="1">
    <location>
        <begin position="387"/>
        <end position="409"/>
    </location>
</feature>
<sequence>MCDLRDTQNFAYPLKIIPYLLNSSNGLLCNPYFIRHDRNSEKYEVISCLVQKVSVAVLHILSISLLSLKVIAAFNRKETGIVLLLLIALYATWLAFNTSVIYVLWFKQHRLVQFLNLGKNVCNQVALVGYPPRRIVAFTIAIALPLMLFGWTIVDILRTKRVYASYAGLRTNIFEISAEIFYQDLRNSFQTANRTYAFSGNFTRLDYVVGFLYQIALFETSVILHLGFALCMSVSFVCWFIVKDFLTCVKTSYGLENLTMVLDIIDDLHDIFESCSASMGFIFCEVSLLYVPMYAVHLPTIASEDIIDVIELALFVCCVFLSVMPAGDVHSMIKSIPPIIQRWFQDAGKVLQDRQIDFFRCNIALQNINANHFGLGAKLFTLTNGTIGGVVVGSIHVLVFLLLSIKVVAAFNRQGIEIQSWLLVGLYASWLLFNASVIRLLWFKQSSIANFLNAATEVCDQVGFHSALRRKRWAFIIAITLPTLVLAWSTFEMFRIFQSYDGFSLNIFEIGTDLLKEDLRNAFSKEKNQSSVLNNPIFRDNYRIWETVIGLTYELVIFENSLILHFGFAVCISFSLVCWFIVTDFVTCLRTSYGNRDLTKVLDVLDNLYEVFQCCSDYAGFVYCEVALMYVPMYAVHLPTIASQDIIEIIELLLVISAATLSVLPAADVHAMIKSIPTKFQTWLKETVQGLQEHKKDSLRCIIVLQNINANHFGLDAKLFTLTYGTLGGILGLTITCAFVVAPMKFNPALDLVR</sequence>
<gene>
    <name evidence="2" type="ORF">AFUS01_LOCUS31490</name>
</gene>
<keyword evidence="1" id="KW-0472">Membrane</keyword>
<protein>
    <recommendedName>
        <fullName evidence="4">Gustatory receptor</fullName>
    </recommendedName>
</protein>
<comment type="caution">
    <text evidence="2">The sequence shown here is derived from an EMBL/GenBank/DDBJ whole genome shotgun (WGS) entry which is preliminary data.</text>
</comment>
<dbReference type="Proteomes" id="UP000708208">
    <property type="component" value="Unassembled WGS sequence"/>
</dbReference>
<keyword evidence="3" id="KW-1185">Reference proteome</keyword>
<name>A0A8J2KUU2_9HEXA</name>
<feature type="transmembrane region" description="Helical" evidence="1">
    <location>
        <begin position="562"/>
        <end position="582"/>
    </location>
</feature>
<feature type="transmembrane region" description="Helical" evidence="1">
    <location>
        <begin position="421"/>
        <end position="442"/>
    </location>
</feature>
<feature type="transmembrane region" description="Helical" evidence="1">
    <location>
        <begin position="473"/>
        <end position="491"/>
    </location>
</feature>
<reference evidence="2" key="1">
    <citation type="submission" date="2021-06" db="EMBL/GenBank/DDBJ databases">
        <authorList>
            <person name="Hodson N. C."/>
            <person name="Mongue J. A."/>
            <person name="Jaron S. K."/>
        </authorList>
    </citation>
    <scope>NUCLEOTIDE SEQUENCE</scope>
</reference>
<feature type="transmembrane region" description="Helical" evidence="1">
    <location>
        <begin position="222"/>
        <end position="242"/>
    </location>
</feature>
<feature type="transmembrane region" description="Helical" evidence="1">
    <location>
        <begin position="81"/>
        <end position="105"/>
    </location>
</feature>
<evidence type="ECO:0000256" key="1">
    <source>
        <dbReference type="SAM" id="Phobius"/>
    </source>
</evidence>
<organism evidence="2 3">
    <name type="scientific">Allacma fusca</name>
    <dbReference type="NCBI Taxonomy" id="39272"/>
    <lineage>
        <taxon>Eukaryota</taxon>
        <taxon>Metazoa</taxon>
        <taxon>Ecdysozoa</taxon>
        <taxon>Arthropoda</taxon>
        <taxon>Hexapoda</taxon>
        <taxon>Collembola</taxon>
        <taxon>Symphypleona</taxon>
        <taxon>Sminthuridae</taxon>
        <taxon>Allacma</taxon>
    </lineage>
</organism>
<evidence type="ECO:0000313" key="3">
    <source>
        <dbReference type="Proteomes" id="UP000708208"/>
    </source>
</evidence>
<feature type="transmembrane region" description="Helical" evidence="1">
    <location>
        <begin position="135"/>
        <end position="154"/>
    </location>
</feature>
<feature type="transmembrane region" description="Helical" evidence="1">
    <location>
        <begin position="53"/>
        <end position="74"/>
    </location>
</feature>
<dbReference type="AlphaFoldDB" id="A0A8J2KUU2"/>
<accession>A0A8J2KUU2</accession>